<gene>
    <name evidence="11" type="ORF">WNY59_02730</name>
</gene>
<evidence type="ECO:0000313" key="12">
    <source>
        <dbReference type="Proteomes" id="UP001477870"/>
    </source>
</evidence>
<feature type="transmembrane region" description="Helical" evidence="7">
    <location>
        <begin position="100"/>
        <end position="130"/>
    </location>
</feature>
<dbReference type="SUPFAM" id="SSF50182">
    <property type="entry name" value="Sm-like ribonucleoproteins"/>
    <property type="match status" value="1"/>
</dbReference>
<dbReference type="Pfam" id="PF00924">
    <property type="entry name" value="MS_channel_2nd"/>
    <property type="match status" value="1"/>
</dbReference>
<dbReference type="SUPFAM" id="SSF82689">
    <property type="entry name" value="Mechanosensitive channel protein MscS (YggB), C-terminal domain"/>
    <property type="match status" value="1"/>
</dbReference>
<name>A0ABU9T448_9HYPH</name>
<dbReference type="InterPro" id="IPR023408">
    <property type="entry name" value="MscS_beta-dom_sf"/>
</dbReference>
<dbReference type="Gene3D" id="3.30.70.100">
    <property type="match status" value="1"/>
</dbReference>
<organism evidence="11 12">
    <name type="scientific">Ahrensia kielensis</name>
    <dbReference type="NCBI Taxonomy" id="76980"/>
    <lineage>
        <taxon>Bacteria</taxon>
        <taxon>Pseudomonadati</taxon>
        <taxon>Pseudomonadota</taxon>
        <taxon>Alphaproteobacteria</taxon>
        <taxon>Hyphomicrobiales</taxon>
        <taxon>Ahrensiaceae</taxon>
        <taxon>Ahrensia</taxon>
    </lineage>
</organism>
<evidence type="ECO:0000259" key="10">
    <source>
        <dbReference type="Pfam" id="PF21088"/>
    </source>
</evidence>
<dbReference type="Gene3D" id="1.10.287.1260">
    <property type="match status" value="1"/>
</dbReference>
<evidence type="ECO:0000256" key="7">
    <source>
        <dbReference type="RuleBase" id="RU369025"/>
    </source>
</evidence>
<keyword evidence="7" id="KW-0407">Ion channel</keyword>
<keyword evidence="6 7" id="KW-0472">Membrane</keyword>
<reference evidence="11 12" key="1">
    <citation type="submission" date="2024-03" db="EMBL/GenBank/DDBJ databases">
        <title>Community enrichment and isolation of bacterial strains for fucoidan degradation.</title>
        <authorList>
            <person name="Sichert A."/>
        </authorList>
    </citation>
    <scope>NUCLEOTIDE SEQUENCE [LARGE SCALE GENOMIC DNA]</scope>
    <source>
        <strain evidence="11 12">AS62</strain>
    </source>
</reference>
<sequence length="286" mass="31081">MEELTNNFAELSTGMEALIATVGGLVVKYTFSVIGAILLLLVGFFIAGQVRKAVYSGIKRTKNADETLARFISKVARYAILAVVIIMVLSQFGVQTASIIAALGAAGLAIGLALQGTLQNVAAGLVLLFLRPFRVGDYIDCGSFDGIVEEIGLFATEFKTLDGLYRLAPNSEVWGSPITNFSRLPIRRFDLSIGIGYDDDIDLAMKTMRDIIDNNADVLTDPEPFLFVDSLGDSAVGVTCRVWIKTPVWYPTTRQLTKDAKQAFDKAGLSIPFPQRDVHIYNDDAA</sequence>
<evidence type="ECO:0000259" key="8">
    <source>
        <dbReference type="Pfam" id="PF00924"/>
    </source>
</evidence>
<dbReference type="SUPFAM" id="SSF82861">
    <property type="entry name" value="Mechanosensitive channel protein MscS (YggB), transmembrane region"/>
    <property type="match status" value="1"/>
</dbReference>
<dbReference type="Gene3D" id="2.30.30.60">
    <property type="match status" value="1"/>
</dbReference>
<accession>A0ABU9T448</accession>
<keyword evidence="7" id="KW-0406">Ion transport</keyword>
<evidence type="ECO:0000313" key="11">
    <source>
        <dbReference type="EMBL" id="MEM5500496.1"/>
    </source>
</evidence>
<evidence type="ECO:0000256" key="4">
    <source>
        <dbReference type="ARBA" id="ARBA00022692"/>
    </source>
</evidence>
<feature type="transmembrane region" description="Helical" evidence="7">
    <location>
        <begin position="31"/>
        <end position="54"/>
    </location>
</feature>
<keyword evidence="4 7" id="KW-0812">Transmembrane</keyword>
<keyword evidence="7" id="KW-0997">Cell inner membrane</keyword>
<comment type="similarity">
    <text evidence="2 7">Belongs to the MscS (TC 1.A.23) family.</text>
</comment>
<comment type="subunit">
    <text evidence="7">Homoheptamer.</text>
</comment>
<dbReference type="PANTHER" id="PTHR30221">
    <property type="entry name" value="SMALL-CONDUCTANCE MECHANOSENSITIVE CHANNEL"/>
    <property type="match status" value="1"/>
</dbReference>
<comment type="function">
    <text evidence="7">Mechanosensitive channel that participates in the regulation of osmotic pressure changes within the cell, opening in response to stretch forces in the membrane lipid bilayer, without the need for other proteins. Contributes to normal resistance to hypoosmotic shock. Forms an ion channel of 1.0 nanosiemens conductance with a slight preference for anions.</text>
</comment>
<evidence type="ECO:0000256" key="3">
    <source>
        <dbReference type="ARBA" id="ARBA00022475"/>
    </source>
</evidence>
<feature type="transmembrane region" description="Helical" evidence="7">
    <location>
        <begin position="75"/>
        <end position="94"/>
    </location>
</feature>
<evidence type="ECO:0000256" key="6">
    <source>
        <dbReference type="ARBA" id="ARBA00023136"/>
    </source>
</evidence>
<dbReference type="Pfam" id="PF21088">
    <property type="entry name" value="MS_channel_1st"/>
    <property type="match status" value="1"/>
</dbReference>
<dbReference type="Proteomes" id="UP001477870">
    <property type="component" value="Unassembled WGS sequence"/>
</dbReference>
<feature type="domain" description="Mechanosensitive ion channel transmembrane helices 2/3" evidence="10">
    <location>
        <begin position="74"/>
        <end position="115"/>
    </location>
</feature>
<keyword evidence="7" id="KW-0813">Transport</keyword>
<evidence type="ECO:0000259" key="9">
    <source>
        <dbReference type="Pfam" id="PF21082"/>
    </source>
</evidence>
<dbReference type="PANTHER" id="PTHR30221:SF1">
    <property type="entry name" value="SMALL-CONDUCTANCE MECHANOSENSITIVE CHANNEL"/>
    <property type="match status" value="1"/>
</dbReference>
<keyword evidence="12" id="KW-1185">Reference proteome</keyword>
<evidence type="ECO:0000256" key="2">
    <source>
        <dbReference type="ARBA" id="ARBA00008017"/>
    </source>
</evidence>
<feature type="domain" description="Mechanosensitive ion channel MscS" evidence="8">
    <location>
        <begin position="117"/>
        <end position="183"/>
    </location>
</feature>
<keyword evidence="5 7" id="KW-1133">Transmembrane helix</keyword>
<evidence type="ECO:0000256" key="5">
    <source>
        <dbReference type="ARBA" id="ARBA00022989"/>
    </source>
</evidence>
<dbReference type="Pfam" id="PF21082">
    <property type="entry name" value="MS_channel_3rd"/>
    <property type="match status" value="1"/>
</dbReference>
<evidence type="ECO:0000256" key="1">
    <source>
        <dbReference type="ARBA" id="ARBA00004651"/>
    </source>
</evidence>
<keyword evidence="3" id="KW-1003">Cell membrane</keyword>
<dbReference type="InterPro" id="IPR010920">
    <property type="entry name" value="LSM_dom_sf"/>
</dbReference>
<dbReference type="InterPro" id="IPR011066">
    <property type="entry name" value="MscS_channel_C_sf"/>
</dbReference>
<comment type="subcellular location">
    <subcellularLocation>
        <location evidence="7">Cell inner membrane</location>
        <topology evidence="7">Multi-pass membrane protein</topology>
    </subcellularLocation>
    <subcellularLocation>
        <location evidence="1">Cell membrane</location>
        <topology evidence="1">Multi-pass membrane protein</topology>
    </subcellularLocation>
</comment>
<dbReference type="InterPro" id="IPR045275">
    <property type="entry name" value="MscS_archaea/bacteria_type"/>
</dbReference>
<dbReference type="InterPro" id="IPR049278">
    <property type="entry name" value="MS_channel_C"/>
</dbReference>
<comment type="caution">
    <text evidence="7">Lacks conserved residue(s) required for the propagation of feature annotation.</text>
</comment>
<dbReference type="InterPro" id="IPR049142">
    <property type="entry name" value="MS_channel_1st"/>
</dbReference>
<proteinExistence type="inferred from homology"/>
<dbReference type="RefSeq" id="WP_342846740.1">
    <property type="nucleotide sequence ID" value="NZ_JBBMQO010000002.1"/>
</dbReference>
<dbReference type="EMBL" id="JBBMQO010000002">
    <property type="protein sequence ID" value="MEM5500496.1"/>
    <property type="molecule type" value="Genomic_DNA"/>
</dbReference>
<dbReference type="InterPro" id="IPR011014">
    <property type="entry name" value="MscS_channel_TM-2"/>
</dbReference>
<comment type="caution">
    <text evidence="11">The sequence shown here is derived from an EMBL/GenBank/DDBJ whole genome shotgun (WGS) entry which is preliminary data.</text>
</comment>
<protein>
    <recommendedName>
        <fullName evidence="7">Small-conductance mechanosensitive channel</fullName>
    </recommendedName>
</protein>
<feature type="domain" description="Mechanosensitive ion channel MscS C-terminal" evidence="9">
    <location>
        <begin position="190"/>
        <end position="271"/>
    </location>
</feature>
<dbReference type="InterPro" id="IPR006685">
    <property type="entry name" value="MscS_channel_2nd"/>
</dbReference>